<dbReference type="AlphaFoldDB" id="A0A9N9BCU8"/>
<keyword evidence="2" id="KW-1185">Reference proteome</keyword>
<organism evidence="1 2">
    <name type="scientific">Dentiscutata erythropus</name>
    <dbReference type="NCBI Taxonomy" id="1348616"/>
    <lineage>
        <taxon>Eukaryota</taxon>
        <taxon>Fungi</taxon>
        <taxon>Fungi incertae sedis</taxon>
        <taxon>Mucoromycota</taxon>
        <taxon>Glomeromycotina</taxon>
        <taxon>Glomeromycetes</taxon>
        <taxon>Diversisporales</taxon>
        <taxon>Gigasporaceae</taxon>
        <taxon>Dentiscutata</taxon>
    </lineage>
</organism>
<protein>
    <submittedName>
        <fullName evidence="1">23227_t:CDS:1</fullName>
    </submittedName>
</protein>
<accession>A0A9N9BCU8</accession>
<evidence type="ECO:0000313" key="1">
    <source>
        <dbReference type="EMBL" id="CAG8563560.1"/>
    </source>
</evidence>
<proteinExistence type="predicted"/>
<name>A0A9N9BCU8_9GLOM</name>
<gene>
    <name evidence="1" type="ORF">DERYTH_LOCUS5856</name>
</gene>
<reference evidence="1" key="1">
    <citation type="submission" date="2021-06" db="EMBL/GenBank/DDBJ databases">
        <authorList>
            <person name="Kallberg Y."/>
            <person name="Tangrot J."/>
            <person name="Rosling A."/>
        </authorList>
    </citation>
    <scope>NUCLEOTIDE SEQUENCE</scope>
    <source>
        <strain evidence="1">MA453B</strain>
    </source>
</reference>
<dbReference type="EMBL" id="CAJVPY010002528">
    <property type="protein sequence ID" value="CAG8563560.1"/>
    <property type="molecule type" value="Genomic_DNA"/>
</dbReference>
<sequence>MTRKLKNDEIGIIVSNGKLAAESLKLLKRSMKCFYATHEVINDLIVSLEKTNIFASTHVEEMKQIIIENNERIFLLEQENKRLKEEYIRNLSSQPYFARQISTIRERHQLEIAQVCIFNISVTPTRSANSINTFQQIACFK</sequence>
<dbReference type="Proteomes" id="UP000789405">
    <property type="component" value="Unassembled WGS sequence"/>
</dbReference>
<comment type="caution">
    <text evidence="1">The sequence shown here is derived from an EMBL/GenBank/DDBJ whole genome shotgun (WGS) entry which is preliminary data.</text>
</comment>
<evidence type="ECO:0000313" key="2">
    <source>
        <dbReference type="Proteomes" id="UP000789405"/>
    </source>
</evidence>